<proteinExistence type="predicted"/>
<evidence type="ECO:0000313" key="1">
    <source>
        <dbReference type="EMBL" id="GFB13827.1"/>
    </source>
</evidence>
<protein>
    <submittedName>
        <fullName evidence="1">Uncharacterized protein</fullName>
    </submittedName>
</protein>
<gene>
    <name evidence="1" type="ORF">Tci_685798</name>
</gene>
<sequence length="63" mass="7355">LASVIGFKLFFGGFMDYLLSRELNISNFGLTDRKILPVSEDDMMYSCLIEYPKHFALTVRIWM</sequence>
<reference evidence="1" key="1">
    <citation type="journal article" date="2019" name="Sci. Rep.">
        <title>Draft genome of Tanacetum cinerariifolium, the natural source of mosquito coil.</title>
        <authorList>
            <person name="Yamashiro T."/>
            <person name="Shiraishi A."/>
            <person name="Satake H."/>
            <person name="Nakayama K."/>
        </authorList>
    </citation>
    <scope>NUCLEOTIDE SEQUENCE</scope>
</reference>
<name>A0A699L0L1_TANCI</name>
<dbReference type="EMBL" id="BKCJ010560409">
    <property type="protein sequence ID" value="GFB13827.1"/>
    <property type="molecule type" value="Genomic_DNA"/>
</dbReference>
<organism evidence="1">
    <name type="scientific">Tanacetum cinerariifolium</name>
    <name type="common">Dalmatian daisy</name>
    <name type="synonym">Chrysanthemum cinerariifolium</name>
    <dbReference type="NCBI Taxonomy" id="118510"/>
    <lineage>
        <taxon>Eukaryota</taxon>
        <taxon>Viridiplantae</taxon>
        <taxon>Streptophyta</taxon>
        <taxon>Embryophyta</taxon>
        <taxon>Tracheophyta</taxon>
        <taxon>Spermatophyta</taxon>
        <taxon>Magnoliopsida</taxon>
        <taxon>eudicotyledons</taxon>
        <taxon>Gunneridae</taxon>
        <taxon>Pentapetalae</taxon>
        <taxon>asterids</taxon>
        <taxon>campanulids</taxon>
        <taxon>Asterales</taxon>
        <taxon>Asteraceae</taxon>
        <taxon>Asteroideae</taxon>
        <taxon>Anthemideae</taxon>
        <taxon>Anthemidinae</taxon>
        <taxon>Tanacetum</taxon>
    </lineage>
</organism>
<comment type="caution">
    <text evidence="1">The sequence shown here is derived from an EMBL/GenBank/DDBJ whole genome shotgun (WGS) entry which is preliminary data.</text>
</comment>
<dbReference type="AlphaFoldDB" id="A0A699L0L1"/>
<feature type="non-terminal residue" evidence="1">
    <location>
        <position position="1"/>
    </location>
</feature>
<accession>A0A699L0L1</accession>